<dbReference type="PANTHER" id="PTHR37067:SF3">
    <property type="entry name" value="PX DOMAIN-CONTAINING PROTEIN"/>
    <property type="match status" value="1"/>
</dbReference>
<dbReference type="SUPFAM" id="SSF53098">
    <property type="entry name" value="Ribonuclease H-like"/>
    <property type="match status" value="1"/>
</dbReference>
<protein>
    <recommendedName>
        <fullName evidence="3">Transposase</fullName>
    </recommendedName>
</protein>
<dbReference type="Proteomes" id="UP001497444">
    <property type="component" value="Chromosome 15"/>
</dbReference>
<sequence>MWQRSYPRKYGLEVTEQEGTCVKAAHCRFCKYYGRQVPLSNRKRGPRKTDQFYTVPFRADLIVKHLEGQHTDKWAEYVALSPNEQDTFFNLVQPRANTMYHYMDMEGDEINLVMSTKIVDVIIGEMLFRPEDELDAANDDDLAGISDRNRNIEKLRRSALQLFKLNENKDGYTVSIKRVMRFKLAIQHVSCGLSFRQVATTIEQTKNTCKIAKLGGLNDTIVGQYVRILVGHALQVISNILASDDVWAFAISFDGSQHRGTTFFNVRIRVSVNGVLHNLHLIAMPHFDRHTAANQEAMLVKLLGALFAGWTRKLIGVTTDGEKTNMGHINDVQVRMVRCAEFKVVQIWCALHQLDLVVHVAVDEVDDGTWLKTAYTLSTYLRKQSNLITEMGETCPKKTNRWLALRSVLKFYITHALRIVVFLNERRKQVGNAAPPFLTPSWWLLTYALAPVIAIIIETVVKLQARDLVICQQRQLLVLLANDIRDMFKVRHINDEADNAFDDLPIADYVRRENSFMLLATLREYVDDLGTRAQAHWLAIDANEKTIVLETIAQFAIGLLDGIIKVEAERDPANNAAIDLAPLVMPMDLVKMRSSTFISEVIEPRKAQLQATAWTDDQINAIENDHRKLLTAYRRENGISSIVDQHDHTTSFNEAWDSLDGARFDQLRRFCAGLATVFPNSTSVESDFSILKWELDEFRKSLLDLSLEGIFQAKQFEMLDNIGCILTPILGLLQ</sequence>
<evidence type="ECO:0008006" key="3">
    <source>
        <dbReference type="Google" id="ProtNLM"/>
    </source>
</evidence>
<proteinExistence type="predicted"/>
<accession>A0ABP0WBW7</accession>
<dbReference type="PANTHER" id="PTHR37067">
    <property type="entry name" value="PX DOMAIN-CONTAINING PROTEIN"/>
    <property type="match status" value="1"/>
</dbReference>
<name>A0ABP0WBW7_9BRYO</name>
<reference evidence="1" key="1">
    <citation type="submission" date="2024-02" db="EMBL/GenBank/DDBJ databases">
        <authorList>
            <consortium name="ELIXIR-Norway"/>
            <consortium name="Elixir Norway"/>
        </authorList>
    </citation>
    <scope>NUCLEOTIDE SEQUENCE</scope>
</reference>
<evidence type="ECO:0000313" key="1">
    <source>
        <dbReference type="EMBL" id="CAK9262977.1"/>
    </source>
</evidence>
<evidence type="ECO:0000313" key="2">
    <source>
        <dbReference type="Proteomes" id="UP001497444"/>
    </source>
</evidence>
<gene>
    <name evidence="1" type="ORF">CSSPJE1EN1_LOCUS8455</name>
</gene>
<keyword evidence="2" id="KW-1185">Reference proteome</keyword>
<organism evidence="1 2">
    <name type="scientific">Sphagnum jensenii</name>
    <dbReference type="NCBI Taxonomy" id="128206"/>
    <lineage>
        <taxon>Eukaryota</taxon>
        <taxon>Viridiplantae</taxon>
        <taxon>Streptophyta</taxon>
        <taxon>Embryophyta</taxon>
        <taxon>Bryophyta</taxon>
        <taxon>Sphagnophytina</taxon>
        <taxon>Sphagnopsida</taxon>
        <taxon>Sphagnales</taxon>
        <taxon>Sphagnaceae</taxon>
        <taxon>Sphagnum</taxon>
    </lineage>
</organism>
<dbReference type="InterPro" id="IPR012337">
    <property type="entry name" value="RNaseH-like_sf"/>
</dbReference>
<dbReference type="EMBL" id="OZ020110">
    <property type="protein sequence ID" value="CAK9262977.1"/>
    <property type="molecule type" value="Genomic_DNA"/>
</dbReference>